<evidence type="ECO:0000259" key="2">
    <source>
        <dbReference type="Pfam" id="PF00561"/>
    </source>
</evidence>
<dbReference type="PANTHER" id="PTHR32268:SF15">
    <property type="entry name" value="HOMOSERINE ACETYLTRANSFERASE FAMILY PROTEIN (AFU_ORTHOLOGUE AFUA_1G15350)"/>
    <property type="match status" value="1"/>
</dbReference>
<name>A0A1Y6LTG2_ZYMTR</name>
<dbReference type="SUPFAM" id="SSF53474">
    <property type="entry name" value="alpha/beta-Hydrolases"/>
    <property type="match status" value="1"/>
</dbReference>
<dbReference type="GO" id="GO:0016747">
    <property type="term" value="F:acyltransferase activity, transferring groups other than amino-acyl groups"/>
    <property type="evidence" value="ECO:0007669"/>
    <property type="project" value="InterPro"/>
</dbReference>
<evidence type="ECO:0000313" key="4">
    <source>
        <dbReference type="Proteomes" id="UP000215453"/>
    </source>
</evidence>
<proteinExistence type="inferred from homology"/>
<dbReference type="EMBL" id="LT882684">
    <property type="protein sequence ID" value="SMY27694.1"/>
    <property type="molecule type" value="Genomic_DNA"/>
</dbReference>
<dbReference type="InterPro" id="IPR008220">
    <property type="entry name" value="HAT_MetX-like"/>
</dbReference>
<organism evidence="3 4">
    <name type="scientific">Zymoseptoria tritici ST99CH_1A5</name>
    <dbReference type="NCBI Taxonomy" id="1276529"/>
    <lineage>
        <taxon>Eukaryota</taxon>
        <taxon>Fungi</taxon>
        <taxon>Dikarya</taxon>
        <taxon>Ascomycota</taxon>
        <taxon>Pezizomycotina</taxon>
        <taxon>Dothideomycetes</taxon>
        <taxon>Dothideomycetidae</taxon>
        <taxon>Mycosphaerellales</taxon>
        <taxon>Mycosphaerellaceae</taxon>
        <taxon>Zymoseptoria</taxon>
    </lineage>
</organism>
<sequence length="371" mass="40737">MTNFSGPSATFTRIYTTSFIKPPFKGTLHIKDFKMADPNGVEYYTIPSFQFTAGAQKDIKVAYRSFNPTSTRGTVLIPTCYGGRINTTQNFTSGALKDYHVVVAAMLGNGESSSPSNDPDFPSDYSLRYQDCINAHYALLTDHLGVKELEAVIGFSMGGQQAYYWSVMHGSGSSPFVKRAVVICGSAKTSGHNYAFLEGPTSALIASKDYDGGKYRQNGVKPTEGLRAFGRAYAAWLTSPGWFRQELWREVGAKSLHDWLHPPVGKSNFEAWDAEDLLVLARMWQAGDVGSVGGGGDYREALRGVSAKVLVMPGSTDQYFPVEDGEAEVKYLRNGVFDPLVSCWGHIAGGGADKEGLRWMDRRIGEFMREE</sequence>
<dbReference type="InterPro" id="IPR000073">
    <property type="entry name" value="AB_hydrolase_1"/>
</dbReference>
<dbReference type="PANTHER" id="PTHR32268">
    <property type="entry name" value="HOMOSERINE O-ACETYLTRANSFERASE"/>
    <property type="match status" value="1"/>
</dbReference>
<gene>
    <name evidence="3" type="ORF">ZT1A5_G9139</name>
</gene>
<accession>A0A1Y6LTG2</accession>
<dbReference type="Gene3D" id="3.40.50.1820">
    <property type="entry name" value="alpha/beta hydrolase"/>
    <property type="match status" value="1"/>
</dbReference>
<evidence type="ECO:0000256" key="1">
    <source>
        <dbReference type="ARBA" id="ARBA00006886"/>
    </source>
</evidence>
<dbReference type="Proteomes" id="UP000215453">
    <property type="component" value="Chromosome 9"/>
</dbReference>
<evidence type="ECO:0000313" key="3">
    <source>
        <dbReference type="EMBL" id="SMY27694.1"/>
    </source>
</evidence>
<dbReference type="AlphaFoldDB" id="A0A1Y6LTG2"/>
<dbReference type="Pfam" id="PF00561">
    <property type="entry name" value="Abhydrolase_1"/>
    <property type="match status" value="1"/>
</dbReference>
<feature type="domain" description="AB hydrolase-1" evidence="2">
    <location>
        <begin position="90"/>
        <end position="347"/>
    </location>
</feature>
<reference evidence="3 4" key="1">
    <citation type="submission" date="2016-10" db="EMBL/GenBank/DDBJ databases">
        <authorList>
            <person name="Varghese N."/>
        </authorList>
    </citation>
    <scope>NUCLEOTIDE SEQUENCE [LARGE SCALE GENOMIC DNA]</scope>
</reference>
<comment type="similarity">
    <text evidence="1">Belongs to the AB hydrolase superfamily. MetX family.</text>
</comment>
<dbReference type="InterPro" id="IPR029058">
    <property type="entry name" value="AB_hydrolase_fold"/>
</dbReference>
<protein>
    <recommendedName>
        <fullName evidence="2">AB hydrolase-1 domain-containing protein</fullName>
    </recommendedName>
</protein>